<protein>
    <submittedName>
        <fullName evidence="2">EF-hand domain-containing protein</fullName>
    </submittedName>
</protein>
<accession>A0AC34Q4C6</accession>
<dbReference type="Proteomes" id="UP000887576">
    <property type="component" value="Unplaced"/>
</dbReference>
<proteinExistence type="predicted"/>
<evidence type="ECO:0000313" key="1">
    <source>
        <dbReference type="Proteomes" id="UP000887576"/>
    </source>
</evidence>
<name>A0AC34Q4C6_9BILA</name>
<organism evidence="1 2">
    <name type="scientific">Panagrolaimus sp. JU765</name>
    <dbReference type="NCBI Taxonomy" id="591449"/>
    <lineage>
        <taxon>Eukaryota</taxon>
        <taxon>Metazoa</taxon>
        <taxon>Ecdysozoa</taxon>
        <taxon>Nematoda</taxon>
        <taxon>Chromadorea</taxon>
        <taxon>Rhabditida</taxon>
        <taxon>Tylenchina</taxon>
        <taxon>Panagrolaimomorpha</taxon>
        <taxon>Panagrolaimoidea</taxon>
        <taxon>Panagrolaimidae</taxon>
        <taxon>Panagrolaimus</taxon>
    </lineage>
</organism>
<evidence type="ECO:0000313" key="2">
    <source>
        <dbReference type="WBParaSite" id="JU765_v2.g12852.t1"/>
    </source>
</evidence>
<sequence length="528" mass="60985">KFKDEKKLEQFVEMLNHWKMEGVSASEALRKFSETKGALRDINKALTDRAKQQSTSRSTLTQATDRSTEKITEEKVKKEVVDEIREKNDKKNRDETPTPTSQHNSKVTEADLSDSGDYTSVFIDDHNGELGSYDAPYESDRRTSADIESERAPHMFTITRKGLVMQKRDGTDASIGHVFTLSEVRTIQIQAYVNSKLDPDLKRFENAMVGILQSSDGGLIITTTRKDGRKITTDRCTLLPGTYVFYVKFCRRQQLRARKPFDPVYDDKTGKLSSKYRVCVMNIFDMFDFNDDQVLDIKEFKLYNLLNGSVLDIKEFKLYNLLNGSGLLTDDLWEALIKTFDNRDNGLTMKAFVDMHQYELDSYDDKTELKDMWFSLNELGFDEHFQLAETCPIFVEYHSTDDEVFIDKYDTEFWEKTNQKDLLEFYWNFGEKIPYMKEYSLKLWSCEYFAVLIAGPTSEPTRYHLRLDGSKNVNLDVDKSMIIDKTVSPNVLEILLVGIVVDCSRDWFISVRRVSKISTASTMTPISG</sequence>
<reference evidence="2" key="1">
    <citation type="submission" date="2022-11" db="UniProtKB">
        <authorList>
            <consortium name="WormBaseParasite"/>
        </authorList>
    </citation>
    <scope>IDENTIFICATION</scope>
</reference>
<dbReference type="WBParaSite" id="JU765_v2.g12852.t1">
    <property type="protein sequence ID" value="JU765_v2.g12852.t1"/>
    <property type="gene ID" value="JU765_v2.g12852"/>
</dbReference>